<dbReference type="PANTHER" id="PTHR43051:SF1">
    <property type="entry name" value="POLYNUCLEOTIDE ADENYLYLTRANSFERASE FAMILY PROTEIN"/>
    <property type="match status" value="1"/>
</dbReference>
<organism evidence="8 9">
    <name type="scientific">Musa troglodytarum</name>
    <name type="common">fe'i banana</name>
    <dbReference type="NCBI Taxonomy" id="320322"/>
    <lineage>
        <taxon>Eukaryota</taxon>
        <taxon>Viridiplantae</taxon>
        <taxon>Streptophyta</taxon>
        <taxon>Embryophyta</taxon>
        <taxon>Tracheophyta</taxon>
        <taxon>Spermatophyta</taxon>
        <taxon>Magnoliopsida</taxon>
        <taxon>Liliopsida</taxon>
        <taxon>Zingiberales</taxon>
        <taxon>Musaceae</taxon>
        <taxon>Musa</taxon>
    </lineage>
</organism>
<keyword evidence="2 4" id="KW-0808">Transferase</keyword>
<keyword evidence="4" id="KW-0694">RNA-binding</keyword>
<evidence type="ECO:0000313" key="9">
    <source>
        <dbReference type="Proteomes" id="UP001055439"/>
    </source>
</evidence>
<dbReference type="InterPro" id="IPR032828">
    <property type="entry name" value="PolyA_RNA-bd"/>
</dbReference>
<evidence type="ECO:0000259" key="6">
    <source>
        <dbReference type="Pfam" id="PF01743"/>
    </source>
</evidence>
<dbReference type="GO" id="GO:0003723">
    <property type="term" value="F:RNA binding"/>
    <property type="evidence" value="ECO:0007669"/>
    <property type="project" value="UniProtKB-KW"/>
</dbReference>
<name>A0A9E7I293_9LILI</name>
<evidence type="ECO:0000256" key="1">
    <source>
        <dbReference type="ARBA" id="ARBA00007265"/>
    </source>
</evidence>
<feature type="domain" description="tRNA nucleotidyltransferase/poly(A) polymerase RNA and SrmB- binding" evidence="7">
    <location>
        <begin position="225"/>
        <end position="287"/>
    </location>
</feature>
<keyword evidence="3" id="KW-0547">Nucleotide-binding</keyword>
<accession>A0A9E7I293</accession>
<dbReference type="Gene3D" id="1.10.3090.10">
    <property type="entry name" value="cca-adding enzyme, domain 2"/>
    <property type="match status" value="1"/>
</dbReference>
<comment type="similarity">
    <text evidence="1 4">Belongs to the tRNA nucleotidyltransferase/poly(A) polymerase family.</text>
</comment>
<sequence length="450" mass="50276">MAISRRSYPFRSASSSLAYTLVSDRQRWNHSSTGENGDTGSVLPPEEGSYDQSSWKTVDSRAVGIRRSSISSSTWTVLNILQRKGFDAYLVGGCVRDLLLKKTPKDFDVITNATLKQIKKQFRHCIIVGRRFPICQVHVQGSIVEVSTFDTNDKDVKKQKKDVPSQVSNGCDVNDFVRWKNSMDRDFTINRQIIIFLRTVIPAHLSFDKDCARILRGLRIVARLGLQFSKETAAAIRDLSSSILTLNESRLRMELNFMLAYGAAESSIRLLHKFKLLDILLPIQAAYLADQSRKQVAQGSTMLMKLFSNADKLLAADHPADSILWLALLAFHLALVENPQDALVVWTFSAILHDGTWKKAAEYARKNVKAHAQFVPEIRSSSDTKSDELILEETSHLASLVKSSVNAFTSIDALQQSLGRYQGPLSSGVVLVSERMGSNVSKLLRSWKAI</sequence>
<evidence type="ECO:0000256" key="2">
    <source>
        <dbReference type="ARBA" id="ARBA00022679"/>
    </source>
</evidence>
<dbReference type="Pfam" id="PF12627">
    <property type="entry name" value="PolyA_pol_RNAbd"/>
    <property type="match status" value="1"/>
</dbReference>
<dbReference type="AlphaFoldDB" id="A0A9E7I293"/>
<feature type="domain" description="Poly A polymerase head" evidence="6">
    <location>
        <begin position="88"/>
        <end position="190"/>
    </location>
</feature>
<dbReference type="InterPro" id="IPR002646">
    <property type="entry name" value="PolA_pol_head_dom"/>
</dbReference>
<gene>
    <name evidence="8" type="ORF">MUK42_34697</name>
</gene>
<reference evidence="8" key="1">
    <citation type="submission" date="2022-05" db="EMBL/GenBank/DDBJ databases">
        <title>The Musa troglodytarum L. genome provides insights into the mechanism of non-climacteric behaviour and enrichment of carotenoids.</title>
        <authorList>
            <person name="Wang J."/>
        </authorList>
    </citation>
    <scope>NUCLEOTIDE SEQUENCE</scope>
    <source>
        <tissue evidence="8">Leaf</tissue>
    </source>
</reference>
<dbReference type="Proteomes" id="UP001055439">
    <property type="component" value="Chromosome 8"/>
</dbReference>
<dbReference type="InterPro" id="IPR052191">
    <property type="entry name" value="tRNA_ntf/polyA_polymerase_I"/>
</dbReference>
<dbReference type="Pfam" id="PF01743">
    <property type="entry name" value="PolyA_pol"/>
    <property type="match status" value="1"/>
</dbReference>
<dbReference type="SUPFAM" id="SSF81301">
    <property type="entry name" value="Nucleotidyltransferase"/>
    <property type="match status" value="1"/>
</dbReference>
<dbReference type="PANTHER" id="PTHR43051">
    <property type="entry name" value="POLYNUCLEOTIDE ADENYLYLTRANSFERASE FAMILY PROTEIN"/>
    <property type="match status" value="1"/>
</dbReference>
<evidence type="ECO:0000256" key="3">
    <source>
        <dbReference type="ARBA" id="ARBA00022741"/>
    </source>
</evidence>
<dbReference type="Gene3D" id="3.30.460.10">
    <property type="entry name" value="Beta Polymerase, domain 2"/>
    <property type="match status" value="1"/>
</dbReference>
<proteinExistence type="inferred from homology"/>
<dbReference type="GO" id="GO:0016779">
    <property type="term" value="F:nucleotidyltransferase activity"/>
    <property type="evidence" value="ECO:0007669"/>
    <property type="project" value="InterPro"/>
</dbReference>
<feature type="compositionally biased region" description="Polar residues" evidence="5">
    <location>
        <begin position="29"/>
        <end position="39"/>
    </location>
</feature>
<keyword evidence="9" id="KW-1185">Reference proteome</keyword>
<dbReference type="OrthoDB" id="445712at2759"/>
<protein>
    <submittedName>
        <fullName evidence="8">Poly A polymerase head domain</fullName>
    </submittedName>
</protein>
<evidence type="ECO:0000313" key="8">
    <source>
        <dbReference type="EMBL" id="URE41297.1"/>
    </source>
</evidence>
<evidence type="ECO:0000256" key="5">
    <source>
        <dbReference type="SAM" id="MobiDB-lite"/>
    </source>
</evidence>
<dbReference type="GO" id="GO:0000166">
    <property type="term" value="F:nucleotide binding"/>
    <property type="evidence" value="ECO:0007669"/>
    <property type="project" value="UniProtKB-KW"/>
</dbReference>
<dbReference type="InterPro" id="IPR043519">
    <property type="entry name" value="NT_sf"/>
</dbReference>
<feature type="region of interest" description="Disordered" evidence="5">
    <location>
        <begin position="29"/>
        <end position="52"/>
    </location>
</feature>
<dbReference type="EMBL" id="CP097510">
    <property type="protein sequence ID" value="URE41297.1"/>
    <property type="molecule type" value="Genomic_DNA"/>
</dbReference>
<evidence type="ECO:0000259" key="7">
    <source>
        <dbReference type="Pfam" id="PF12627"/>
    </source>
</evidence>
<dbReference type="GO" id="GO:0001680">
    <property type="term" value="P:tRNA 3'-terminal CCA addition"/>
    <property type="evidence" value="ECO:0007669"/>
    <property type="project" value="UniProtKB-ARBA"/>
</dbReference>
<dbReference type="SUPFAM" id="SSF81891">
    <property type="entry name" value="Poly A polymerase C-terminal region-like"/>
    <property type="match status" value="1"/>
</dbReference>
<evidence type="ECO:0000256" key="4">
    <source>
        <dbReference type="RuleBase" id="RU003953"/>
    </source>
</evidence>